<dbReference type="Gene3D" id="1.10.150.130">
    <property type="match status" value="1"/>
</dbReference>
<keyword evidence="3 5" id="KW-0238">DNA-binding</keyword>
<keyword evidence="4" id="KW-0233">DNA recombination</keyword>
<dbReference type="InterPro" id="IPR002104">
    <property type="entry name" value="Integrase_catalytic"/>
</dbReference>
<organism evidence="8 9">
    <name type="scientific">Polaribacter glomeratus</name>
    <dbReference type="NCBI Taxonomy" id="102"/>
    <lineage>
        <taxon>Bacteria</taxon>
        <taxon>Pseudomonadati</taxon>
        <taxon>Bacteroidota</taxon>
        <taxon>Flavobacteriia</taxon>
        <taxon>Flavobacteriales</taxon>
        <taxon>Flavobacteriaceae</taxon>
    </lineage>
</organism>
<evidence type="ECO:0008006" key="10">
    <source>
        <dbReference type="Google" id="ProtNLM"/>
    </source>
</evidence>
<keyword evidence="9" id="KW-1185">Reference proteome</keyword>
<comment type="caution">
    <text evidence="8">The sequence shown here is derived from an EMBL/GenBank/DDBJ whole genome shotgun (WGS) entry which is preliminary data.</text>
</comment>
<evidence type="ECO:0000313" key="9">
    <source>
        <dbReference type="Proteomes" id="UP000239068"/>
    </source>
</evidence>
<dbReference type="GO" id="GO:0003677">
    <property type="term" value="F:DNA binding"/>
    <property type="evidence" value="ECO:0007669"/>
    <property type="project" value="UniProtKB-UniRule"/>
</dbReference>
<dbReference type="InterPro" id="IPR013762">
    <property type="entry name" value="Integrase-like_cat_sf"/>
</dbReference>
<evidence type="ECO:0000256" key="2">
    <source>
        <dbReference type="ARBA" id="ARBA00022908"/>
    </source>
</evidence>
<dbReference type="EMBL" id="MSCM01000002">
    <property type="protein sequence ID" value="PQJ76504.1"/>
    <property type="molecule type" value="Genomic_DNA"/>
</dbReference>
<reference evidence="8 9" key="1">
    <citation type="submission" date="2016-12" db="EMBL/GenBank/DDBJ databases">
        <title>Trade-off between light-utilization and light-protection in marine flavobacteria.</title>
        <authorList>
            <person name="Kumagai Y."/>
            <person name="Yoshizawa S."/>
            <person name="Kogure K."/>
            <person name="Iwasaki W."/>
        </authorList>
    </citation>
    <scope>NUCLEOTIDE SEQUENCE [LARGE SCALE GENOMIC DNA]</scope>
    <source>
        <strain evidence="8 9">ATCC 43844</strain>
    </source>
</reference>
<dbReference type="SUPFAM" id="SSF56349">
    <property type="entry name" value="DNA breaking-rejoining enzymes"/>
    <property type="match status" value="1"/>
</dbReference>
<gene>
    <name evidence="8" type="ORF">BTO16_11400</name>
</gene>
<proteinExistence type="inferred from homology"/>
<evidence type="ECO:0000256" key="4">
    <source>
        <dbReference type="ARBA" id="ARBA00023172"/>
    </source>
</evidence>
<evidence type="ECO:0000259" key="7">
    <source>
        <dbReference type="PROSITE" id="PS51900"/>
    </source>
</evidence>
<dbReference type="InterPro" id="IPR044068">
    <property type="entry name" value="CB"/>
</dbReference>
<dbReference type="RefSeq" id="WP_105021813.1">
    <property type="nucleotide sequence ID" value="NZ_MSCM01000002.1"/>
</dbReference>
<dbReference type="GO" id="GO:0015074">
    <property type="term" value="P:DNA integration"/>
    <property type="evidence" value="ECO:0007669"/>
    <property type="project" value="UniProtKB-KW"/>
</dbReference>
<feature type="domain" description="Core-binding (CB)" evidence="7">
    <location>
        <begin position="3"/>
        <end position="96"/>
    </location>
</feature>
<evidence type="ECO:0000259" key="6">
    <source>
        <dbReference type="PROSITE" id="PS51898"/>
    </source>
</evidence>
<accession>A0A2S7WFX0</accession>
<keyword evidence="2" id="KW-0229">DNA integration</keyword>
<evidence type="ECO:0000256" key="1">
    <source>
        <dbReference type="ARBA" id="ARBA00008857"/>
    </source>
</evidence>
<dbReference type="AlphaFoldDB" id="A0A2S7WFX0"/>
<feature type="domain" description="Tyr recombinase" evidence="6">
    <location>
        <begin position="119"/>
        <end position="306"/>
    </location>
</feature>
<dbReference type="InterPro" id="IPR010998">
    <property type="entry name" value="Integrase_recombinase_N"/>
</dbReference>
<evidence type="ECO:0000256" key="3">
    <source>
        <dbReference type="ARBA" id="ARBA00023125"/>
    </source>
</evidence>
<evidence type="ECO:0000313" key="8">
    <source>
        <dbReference type="EMBL" id="PQJ76504.1"/>
    </source>
</evidence>
<protein>
    <recommendedName>
        <fullName evidence="10">Integrase</fullName>
    </recommendedName>
</protein>
<dbReference type="CDD" id="cd00397">
    <property type="entry name" value="DNA_BRE_C"/>
    <property type="match status" value="1"/>
</dbReference>
<dbReference type="Proteomes" id="UP000239068">
    <property type="component" value="Unassembled WGS sequence"/>
</dbReference>
<dbReference type="Pfam" id="PF00589">
    <property type="entry name" value="Phage_integrase"/>
    <property type="match status" value="1"/>
</dbReference>
<comment type="similarity">
    <text evidence="1">Belongs to the 'phage' integrase family.</text>
</comment>
<sequence>MITSSSKLNDCFGQYISECEYTKKLSPQTMSSYQDVIKNFINMMPEVKTPLDLKPFIVHEFFKRLGERAKRNGKELKTSTIRTYYNKLIVFFKWLETNNFIEEKSLSTKITKPPNPKYHDAKALSEAKVSKIVASVALHNMENDTLLKRDLAITRMLLYTGIRKGELLGVRIQDVDFNQKTLFINGKTSKSRKSRSIPLHFSLLTALRFYLKTREFQNSTCEYLFISSKRDEPLTRQGMKYWVEKYKKLSGVNFHLHQFRHTFACNLAMQGTNIISIKNLLGHATTQMTEHYLRSIKTEDARSHIDNLLY</sequence>
<dbReference type="OrthoDB" id="9766545at2"/>
<dbReference type="PROSITE" id="PS51900">
    <property type="entry name" value="CB"/>
    <property type="match status" value="1"/>
</dbReference>
<dbReference type="Gene3D" id="1.10.443.10">
    <property type="entry name" value="Intergrase catalytic core"/>
    <property type="match status" value="1"/>
</dbReference>
<dbReference type="PANTHER" id="PTHR30349:SF41">
    <property type="entry name" value="INTEGRASE_RECOMBINASE PROTEIN MJ0367-RELATED"/>
    <property type="match status" value="1"/>
</dbReference>
<dbReference type="GO" id="GO:0006310">
    <property type="term" value="P:DNA recombination"/>
    <property type="evidence" value="ECO:0007669"/>
    <property type="project" value="UniProtKB-KW"/>
</dbReference>
<name>A0A2S7WFX0_9FLAO</name>
<dbReference type="PROSITE" id="PS51898">
    <property type="entry name" value="TYR_RECOMBINASE"/>
    <property type="match status" value="1"/>
</dbReference>
<evidence type="ECO:0000256" key="5">
    <source>
        <dbReference type="PROSITE-ProRule" id="PRU01248"/>
    </source>
</evidence>
<dbReference type="InterPro" id="IPR011010">
    <property type="entry name" value="DNA_brk_join_enz"/>
</dbReference>
<dbReference type="InterPro" id="IPR050090">
    <property type="entry name" value="Tyrosine_recombinase_XerCD"/>
</dbReference>
<dbReference type="PANTHER" id="PTHR30349">
    <property type="entry name" value="PHAGE INTEGRASE-RELATED"/>
    <property type="match status" value="1"/>
</dbReference>